<keyword evidence="4" id="KW-0677">Repeat</keyword>
<evidence type="ECO:0000256" key="4">
    <source>
        <dbReference type="ARBA" id="ARBA00022737"/>
    </source>
</evidence>
<keyword evidence="10" id="KW-0539">Nucleus</keyword>
<evidence type="ECO:0000259" key="12">
    <source>
        <dbReference type="PROSITE" id="PS50157"/>
    </source>
</evidence>
<evidence type="ECO:0000256" key="3">
    <source>
        <dbReference type="ARBA" id="ARBA00022723"/>
    </source>
</evidence>
<keyword evidence="7" id="KW-0805">Transcription regulation</keyword>
<dbReference type="GO" id="GO:0003677">
    <property type="term" value="F:DNA binding"/>
    <property type="evidence" value="ECO:0007669"/>
    <property type="project" value="UniProtKB-KW"/>
</dbReference>
<dbReference type="InterPro" id="IPR036236">
    <property type="entry name" value="Znf_C2H2_sf"/>
</dbReference>
<dbReference type="PROSITE" id="PS50157">
    <property type="entry name" value="ZINC_FINGER_C2H2_2"/>
    <property type="match status" value="2"/>
</dbReference>
<comment type="subcellular location">
    <subcellularLocation>
        <location evidence="1">Nucleus</location>
    </subcellularLocation>
</comment>
<keyword evidence="8" id="KW-0238">DNA-binding</keyword>
<feature type="domain" description="C2H2-type" evidence="12">
    <location>
        <begin position="96"/>
        <end position="124"/>
    </location>
</feature>
<dbReference type="EMBL" id="GEZM01050176">
    <property type="protein sequence ID" value="JAV75688.1"/>
    <property type="molecule type" value="Transcribed_RNA"/>
</dbReference>
<accession>A0A1Y1LS70</accession>
<comment type="similarity">
    <text evidence="2">Belongs to the krueppel C2H2-type zinc-finger protein family.</text>
</comment>
<dbReference type="Gene3D" id="3.30.160.60">
    <property type="entry name" value="Classic Zinc Finger"/>
    <property type="match status" value="2"/>
</dbReference>
<reference evidence="13" key="1">
    <citation type="journal article" date="2016" name="Sci. Rep.">
        <title>Molecular characterization of firefly nuptial gifts: a multi-omics approach sheds light on postcopulatory sexual selection.</title>
        <authorList>
            <person name="Al-Wathiqui N."/>
            <person name="Fallon T.R."/>
            <person name="South A."/>
            <person name="Weng J.K."/>
            <person name="Lewis S.M."/>
        </authorList>
    </citation>
    <scope>NUCLEOTIDE SEQUENCE</scope>
</reference>
<dbReference type="FunFam" id="3.30.160.60:FF:000075">
    <property type="entry name" value="Putative zinc finger protein 536"/>
    <property type="match status" value="1"/>
</dbReference>
<proteinExistence type="inferred from homology"/>
<dbReference type="SMART" id="SM00355">
    <property type="entry name" value="ZnF_C2H2"/>
    <property type="match status" value="2"/>
</dbReference>
<evidence type="ECO:0000313" key="13">
    <source>
        <dbReference type="EMBL" id="JAV75688.1"/>
    </source>
</evidence>
<sequence>MQSSLMISFPETSKYCLAIENDATLRALLSIPVDGQFKKEVGSSLRKFQIISDQIIRPGYSKESQFACRHCGKSYRWKSTMRRHELVECGDKEPSFECPKCPYKAKQKGNLGVHMRKHHHEEKQKQ</sequence>
<name>A0A1Y1LS70_PHOPY</name>
<dbReference type="GO" id="GO:0005634">
    <property type="term" value="C:nucleus"/>
    <property type="evidence" value="ECO:0007669"/>
    <property type="project" value="UniProtKB-SubCell"/>
</dbReference>
<evidence type="ECO:0000256" key="8">
    <source>
        <dbReference type="ARBA" id="ARBA00023125"/>
    </source>
</evidence>
<dbReference type="InterPro" id="IPR013087">
    <property type="entry name" value="Znf_C2H2_type"/>
</dbReference>
<evidence type="ECO:0000256" key="9">
    <source>
        <dbReference type="ARBA" id="ARBA00023163"/>
    </source>
</evidence>
<evidence type="ECO:0000256" key="10">
    <source>
        <dbReference type="ARBA" id="ARBA00023242"/>
    </source>
</evidence>
<evidence type="ECO:0000256" key="5">
    <source>
        <dbReference type="ARBA" id="ARBA00022771"/>
    </source>
</evidence>
<keyword evidence="3" id="KW-0479">Metal-binding</keyword>
<dbReference type="Pfam" id="PF00096">
    <property type="entry name" value="zf-C2H2"/>
    <property type="match status" value="1"/>
</dbReference>
<feature type="domain" description="C2H2-type" evidence="12">
    <location>
        <begin position="66"/>
        <end position="93"/>
    </location>
</feature>
<evidence type="ECO:0000256" key="6">
    <source>
        <dbReference type="ARBA" id="ARBA00022833"/>
    </source>
</evidence>
<evidence type="ECO:0000256" key="2">
    <source>
        <dbReference type="ARBA" id="ARBA00006991"/>
    </source>
</evidence>
<dbReference type="GO" id="GO:0008270">
    <property type="term" value="F:zinc ion binding"/>
    <property type="evidence" value="ECO:0007669"/>
    <property type="project" value="UniProtKB-KW"/>
</dbReference>
<protein>
    <recommendedName>
        <fullName evidence="12">C2H2-type domain-containing protein</fullName>
    </recommendedName>
</protein>
<dbReference type="AlphaFoldDB" id="A0A1Y1LS70"/>
<evidence type="ECO:0000256" key="11">
    <source>
        <dbReference type="PROSITE-ProRule" id="PRU00042"/>
    </source>
</evidence>
<evidence type="ECO:0000256" key="7">
    <source>
        <dbReference type="ARBA" id="ARBA00023015"/>
    </source>
</evidence>
<dbReference type="SUPFAM" id="SSF57667">
    <property type="entry name" value="beta-beta-alpha zinc fingers"/>
    <property type="match status" value="1"/>
</dbReference>
<keyword evidence="9" id="KW-0804">Transcription</keyword>
<keyword evidence="6" id="KW-0862">Zinc</keyword>
<organism evidence="13">
    <name type="scientific">Photinus pyralis</name>
    <name type="common">Common eastern firefly</name>
    <name type="synonym">Lampyris pyralis</name>
    <dbReference type="NCBI Taxonomy" id="7054"/>
    <lineage>
        <taxon>Eukaryota</taxon>
        <taxon>Metazoa</taxon>
        <taxon>Ecdysozoa</taxon>
        <taxon>Arthropoda</taxon>
        <taxon>Hexapoda</taxon>
        <taxon>Insecta</taxon>
        <taxon>Pterygota</taxon>
        <taxon>Neoptera</taxon>
        <taxon>Endopterygota</taxon>
        <taxon>Coleoptera</taxon>
        <taxon>Polyphaga</taxon>
        <taxon>Elateriformia</taxon>
        <taxon>Elateroidea</taxon>
        <taxon>Lampyridae</taxon>
        <taxon>Lampyrinae</taxon>
        <taxon>Photinus</taxon>
    </lineage>
</organism>
<dbReference type="FunFam" id="3.30.160.60:FF:002460">
    <property type="entry name" value="Zgc:174574"/>
    <property type="match status" value="1"/>
</dbReference>
<keyword evidence="5 11" id="KW-0863">Zinc-finger</keyword>
<evidence type="ECO:0000256" key="1">
    <source>
        <dbReference type="ARBA" id="ARBA00004123"/>
    </source>
</evidence>